<evidence type="ECO:0000256" key="5">
    <source>
        <dbReference type="RuleBase" id="RU367022"/>
    </source>
</evidence>
<dbReference type="OrthoDB" id="73901at2759"/>
<feature type="transmembrane region" description="Helical" evidence="5">
    <location>
        <begin position="53"/>
        <end position="73"/>
    </location>
</feature>
<dbReference type="InParanoid" id="A0A0H2S3X3"/>
<dbReference type="GO" id="GO:0005375">
    <property type="term" value="F:copper ion transmembrane transporter activity"/>
    <property type="evidence" value="ECO:0007669"/>
    <property type="project" value="UniProtKB-UniRule"/>
</dbReference>
<sequence>MGLGLAVQVSADSNGMDMSMDGPMALAEGQMLPYLHFTTGDNLFFLGWVPKSTGAMIGACIALFLLAIIERWIAACRSLMEAHWRKRSKARLEARHARTFSTDSDEKDEKMEKDVEVVVPVLPHSSGSILSRRNIPPFVPSQDIVRGIVFVGQAALGYAFMLAIMTFQAGFIISIAVGLGVGETLFGRYHEHAHL</sequence>
<feature type="transmembrane region" description="Helical" evidence="5">
    <location>
        <begin position="156"/>
        <end position="181"/>
    </location>
</feature>
<keyword evidence="5" id="KW-0813">Transport</keyword>
<keyword evidence="5" id="KW-0406">Ion transport</keyword>
<keyword evidence="2 5" id="KW-0812">Transmembrane</keyword>
<reference evidence="6 7" key="1">
    <citation type="submission" date="2015-04" db="EMBL/GenBank/DDBJ databases">
        <title>Complete genome sequence of Schizopora paradoxa KUC8140, a cosmopolitan wood degrader in East Asia.</title>
        <authorList>
            <consortium name="DOE Joint Genome Institute"/>
            <person name="Min B."/>
            <person name="Park H."/>
            <person name="Jang Y."/>
            <person name="Kim J.-J."/>
            <person name="Kim K.H."/>
            <person name="Pangilinan J."/>
            <person name="Lipzen A."/>
            <person name="Riley R."/>
            <person name="Grigoriev I.V."/>
            <person name="Spatafora J.W."/>
            <person name="Choi I.-G."/>
        </authorList>
    </citation>
    <scope>NUCLEOTIDE SEQUENCE [LARGE SCALE GENOMIC DNA]</scope>
    <source>
        <strain evidence="6 7">KUC8140</strain>
    </source>
</reference>
<proteinExistence type="inferred from homology"/>
<keyword evidence="5" id="KW-0186">Copper</keyword>
<evidence type="ECO:0000256" key="4">
    <source>
        <dbReference type="ARBA" id="ARBA00023136"/>
    </source>
</evidence>
<evidence type="ECO:0000256" key="1">
    <source>
        <dbReference type="ARBA" id="ARBA00004141"/>
    </source>
</evidence>
<accession>A0A0H2S3X3</accession>
<dbReference type="InterPro" id="IPR007274">
    <property type="entry name" value="Cop_transporter"/>
</dbReference>
<dbReference type="AlphaFoldDB" id="A0A0H2S3X3"/>
<keyword evidence="7" id="KW-1185">Reference proteome</keyword>
<keyword evidence="4 5" id="KW-0472">Membrane</keyword>
<comment type="subcellular location">
    <subcellularLocation>
        <location evidence="1 5">Membrane</location>
        <topology evidence="1 5">Multi-pass membrane protein</topology>
    </subcellularLocation>
</comment>
<evidence type="ECO:0000256" key="2">
    <source>
        <dbReference type="ARBA" id="ARBA00022692"/>
    </source>
</evidence>
<comment type="similarity">
    <text evidence="5">Belongs to the copper transporter (Ctr) (TC 1.A.56) family. SLC31A subfamily.</text>
</comment>
<keyword evidence="3 5" id="KW-1133">Transmembrane helix</keyword>
<dbReference type="STRING" id="27342.A0A0H2S3X3"/>
<dbReference type="PANTHER" id="PTHR12483">
    <property type="entry name" value="SOLUTE CARRIER FAMILY 31 COPPER TRANSPORTERS"/>
    <property type="match status" value="1"/>
</dbReference>
<name>A0A0H2S3X3_9AGAM</name>
<dbReference type="EMBL" id="KQ085892">
    <property type="protein sequence ID" value="KLO18684.1"/>
    <property type="molecule type" value="Genomic_DNA"/>
</dbReference>
<evidence type="ECO:0000313" key="6">
    <source>
        <dbReference type="EMBL" id="KLO18684.1"/>
    </source>
</evidence>
<keyword evidence="5" id="KW-0187">Copper transport</keyword>
<evidence type="ECO:0000256" key="3">
    <source>
        <dbReference type="ARBA" id="ARBA00022989"/>
    </source>
</evidence>
<gene>
    <name evidence="6" type="ORF">SCHPADRAFT_819296</name>
</gene>
<dbReference type="Pfam" id="PF04145">
    <property type="entry name" value="Ctr"/>
    <property type="match status" value="1"/>
</dbReference>
<evidence type="ECO:0000313" key="7">
    <source>
        <dbReference type="Proteomes" id="UP000053477"/>
    </source>
</evidence>
<dbReference type="GO" id="GO:0005886">
    <property type="term" value="C:plasma membrane"/>
    <property type="evidence" value="ECO:0007669"/>
    <property type="project" value="TreeGrafter"/>
</dbReference>
<organism evidence="6 7">
    <name type="scientific">Schizopora paradoxa</name>
    <dbReference type="NCBI Taxonomy" id="27342"/>
    <lineage>
        <taxon>Eukaryota</taxon>
        <taxon>Fungi</taxon>
        <taxon>Dikarya</taxon>
        <taxon>Basidiomycota</taxon>
        <taxon>Agaricomycotina</taxon>
        <taxon>Agaricomycetes</taxon>
        <taxon>Hymenochaetales</taxon>
        <taxon>Schizoporaceae</taxon>
        <taxon>Schizopora</taxon>
    </lineage>
</organism>
<protein>
    <recommendedName>
        <fullName evidence="5">Copper transport protein</fullName>
    </recommendedName>
</protein>
<dbReference type="PANTHER" id="PTHR12483:SF27">
    <property type="entry name" value="COPPER TRANSPORT PROTEIN CTR1"/>
    <property type="match status" value="1"/>
</dbReference>
<dbReference type="Proteomes" id="UP000053477">
    <property type="component" value="Unassembled WGS sequence"/>
</dbReference>